<evidence type="ECO:0000313" key="1">
    <source>
        <dbReference type="EMBL" id="SEJ51305.1"/>
    </source>
</evidence>
<protein>
    <submittedName>
        <fullName evidence="1">Uncharacterized protein</fullName>
    </submittedName>
</protein>
<dbReference type="AlphaFoldDB" id="A0A1H6ZR77"/>
<gene>
    <name evidence="1" type="ORF">SAMN04244579_04649</name>
</gene>
<accession>A0A1H6ZR77</accession>
<dbReference type="STRING" id="170623.SAMN04244579_04649"/>
<evidence type="ECO:0000313" key="2">
    <source>
        <dbReference type="Proteomes" id="UP000199005"/>
    </source>
</evidence>
<proteinExistence type="predicted"/>
<organism evidence="1 2">
    <name type="scientific">Azotobacter beijerinckii</name>
    <dbReference type="NCBI Taxonomy" id="170623"/>
    <lineage>
        <taxon>Bacteria</taxon>
        <taxon>Pseudomonadati</taxon>
        <taxon>Pseudomonadota</taxon>
        <taxon>Gammaproteobacteria</taxon>
        <taxon>Pseudomonadales</taxon>
        <taxon>Pseudomonadaceae</taxon>
        <taxon>Azotobacter</taxon>
    </lineage>
</organism>
<name>A0A1H6ZR77_9GAMM</name>
<sequence>MVFDRTVVAAQVSAGFIVNAIIRLADDQKAAWVLEFARVDGDNNCMTYARRTCVKTYKTCDAALTDVHAVGIKKATVLMS</sequence>
<reference evidence="1 2" key="1">
    <citation type="submission" date="2016-10" db="EMBL/GenBank/DDBJ databases">
        <authorList>
            <person name="de Groot N.N."/>
        </authorList>
    </citation>
    <scope>NUCLEOTIDE SEQUENCE [LARGE SCALE GENOMIC DNA]</scope>
    <source>
        <strain evidence="1 2">DSM 1041</strain>
    </source>
</reference>
<dbReference type="EMBL" id="FNYO01000140">
    <property type="protein sequence ID" value="SEJ51305.1"/>
    <property type="molecule type" value="Genomic_DNA"/>
</dbReference>
<dbReference type="Proteomes" id="UP000199005">
    <property type="component" value="Unassembled WGS sequence"/>
</dbReference>
<dbReference type="RefSeq" id="WP_090903144.1">
    <property type="nucleotide sequence ID" value="NZ_FNYO01000140.1"/>
</dbReference>